<evidence type="ECO:0000256" key="1">
    <source>
        <dbReference type="SAM" id="SignalP"/>
    </source>
</evidence>
<accession>A0ABN1LE28</accession>
<keyword evidence="3" id="KW-1185">Reference proteome</keyword>
<reference evidence="2 3" key="1">
    <citation type="journal article" date="2019" name="Int. J. Syst. Evol. Microbiol.">
        <title>The Global Catalogue of Microorganisms (GCM) 10K type strain sequencing project: providing services to taxonomists for standard genome sequencing and annotation.</title>
        <authorList>
            <consortium name="The Broad Institute Genomics Platform"/>
            <consortium name="The Broad Institute Genome Sequencing Center for Infectious Disease"/>
            <person name="Wu L."/>
            <person name="Ma J."/>
        </authorList>
    </citation>
    <scope>NUCLEOTIDE SEQUENCE [LARGE SCALE GENOMIC DNA]</scope>
    <source>
        <strain evidence="2 3">JCM 15896</strain>
    </source>
</reference>
<dbReference type="Proteomes" id="UP001500359">
    <property type="component" value="Unassembled WGS sequence"/>
</dbReference>
<proteinExistence type="predicted"/>
<gene>
    <name evidence="2" type="ORF">GCM10009114_09050</name>
</gene>
<organism evidence="2 3">
    <name type="scientific">Aliiglaciecola litoralis</name>
    <dbReference type="NCBI Taxonomy" id="582857"/>
    <lineage>
        <taxon>Bacteria</taxon>
        <taxon>Pseudomonadati</taxon>
        <taxon>Pseudomonadota</taxon>
        <taxon>Gammaproteobacteria</taxon>
        <taxon>Alteromonadales</taxon>
        <taxon>Alteromonadaceae</taxon>
        <taxon>Aliiglaciecola</taxon>
    </lineage>
</organism>
<name>A0ABN1LE28_9ALTE</name>
<evidence type="ECO:0000313" key="2">
    <source>
        <dbReference type="EMBL" id="GAA0854182.1"/>
    </source>
</evidence>
<feature type="chain" id="PRO_5046654231" description="TIGR02001 family outer membrane protein" evidence="1">
    <location>
        <begin position="23"/>
        <end position="229"/>
    </location>
</feature>
<sequence>MKNIYKTIVSLTCLSCAWSAHGAEFNFGYDTKYVSEGRNNLTDGGIIWANLSSDIDEQISWTVAYGIATASTVDYDELNVTISYANSHGTIDYYVDYTYLAFFEDDADDNEIGLGAAWQGLGAFTPFVDVVYSTESAGSFVQVGIQSQVQTTQALSITPYLMLAYDFGYASDAHDGYNHTAIGVTSNYVINSEFSVSLFLEQTFGGTDVRVERGQSDQFWAGMRLHYGF</sequence>
<comment type="caution">
    <text evidence="2">The sequence shown here is derived from an EMBL/GenBank/DDBJ whole genome shotgun (WGS) entry which is preliminary data.</text>
</comment>
<keyword evidence="1" id="KW-0732">Signal</keyword>
<dbReference type="RefSeq" id="WP_343856966.1">
    <property type="nucleotide sequence ID" value="NZ_BAAAFD010000002.1"/>
</dbReference>
<feature type="signal peptide" evidence="1">
    <location>
        <begin position="1"/>
        <end position="22"/>
    </location>
</feature>
<dbReference type="EMBL" id="BAAAFD010000002">
    <property type="protein sequence ID" value="GAA0854182.1"/>
    <property type="molecule type" value="Genomic_DNA"/>
</dbReference>
<evidence type="ECO:0000313" key="3">
    <source>
        <dbReference type="Proteomes" id="UP001500359"/>
    </source>
</evidence>
<evidence type="ECO:0008006" key="4">
    <source>
        <dbReference type="Google" id="ProtNLM"/>
    </source>
</evidence>
<protein>
    <recommendedName>
        <fullName evidence="4">TIGR02001 family outer membrane protein</fullName>
    </recommendedName>
</protein>